<organism evidence="3 4">
    <name type="scientific">Corallococcus coralloides</name>
    <name type="common">Myxococcus coralloides</name>
    <dbReference type="NCBI Taxonomy" id="184914"/>
    <lineage>
        <taxon>Bacteria</taxon>
        <taxon>Pseudomonadati</taxon>
        <taxon>Myxococcota</taxon>
        <taxon>Myxococcia</taxon>
        <taxon>Myxococcales</taxon>
        <taxon>Cystobacterineae</taxon>
        <taxon>Myxococcaceae</taxon>
        <taxon>Corallococcus</taxon>
    </lineage>
</organism>
<dbReference type="Proteomes" id="UP000288758">
    <property type="component" value="Chromosome"/>
</dbReference>
<reference evidence="3 4" key="1">
    <citation type="submission" date="2018-12" db="EMBL/GenBank/DDBJ databases">
        <title>Complete Genome Sequence of the Corallopyronin A producing Myxobacterium Corallococcus coralloides B035.</title>
        <authorList>
            <person name="Bouhired S.M."/>
            <person name="Rupp O."/>
            <person name="Blom J."/>
            <person name="Schaeberle T.F."/>
            <person name="Kehraus S."/>
            <person name="Schiefer A."/>
            <person name="Pfarr K."/>
            <person name="Goesmann A."/>
            <person name="Hoerauf A."/>
            <person name="Koenig G.M."/>
        </authorList>
    </citation>
    <scope>NUCLEOTIDE SEQUENCE [LARGE SCALE GENOMIC DNA]</scope>
    <source>
        <strain evidence="3 4">B035</strain>
    </source>
</reference>
<dbReference type="AlphaFoldDB" id="A0A410RTT2"/>
<protein>
    <recommendedName>
        <fullName evidence="5">Lipoprotein</fullName>
    </recommendedName>
</protein>
<evidence type="ECO:0000256" key="2">
    <source>
        <dbReference type="SAM" id="SignalP"/>
    </source>
</evidence>
<dbReference type="Gene3D" id="2.60.120.200">
    <property type="match status" value="1"/>
</dbReference>
<sequence>MRSTSALALMMASLAVGALSACGDDDKTDNTPDAGTNTDGGTSSGNGKCPASAYICEDFDKGENGWRQPDEEHNATIAIDGSRTRSGSGAVHVVTEGGHNEEPYGAEKDPQAIAHLRKNIPQFGTKLYTRAYVYLNRSSPAGVMGTYFILFSPKESDFGGIELQALPNGGFALDNWTGIGTGWNYQDQDPVVVKVPPNRWTCIEWGVERDSATANTGHAMAWADGELAYDFPNVGMRPFTEFAVGYGFVHPKGDSASETWIDDLVVAPERIGCE</sequence>
<feature type="chain" id="PRO_5019476825" description="Lipoprotein" evidence="2">
    <location>
        <begin position="22"/>
        <end position="274"/>
    </location>
</feature>
<dbReference type="PROSITE" id="PS51257">
    <property type="entry name" value="PROKAR_LIPOPROTEIN"/>
    <property type="match status" value="1"/>
</dbReference>
<keyword evidence="2" id="KW-0732">Signal</keyword>
<accession>A0A410RTT2</accession>
<evidence type="ECO:0000256" key="1">
    <source>
        <dbReference type="SAM" id="MobiDB-lite"/>
    </source>
</evidence>
<gene>
    <name evidence="3" type="ORF">EJ065_3650</name>
</gene>
<evidence type="ECO:0000313" key="3">
    <source>
        <dbReference type="EMBL" id="QAT85211.1"/>
    </source>
</evidence>
<proteinExistence type="predicted"/>
<evidence type="ECO:0000313" key="4">
    <source>
        <dbReference type="Proteomes" id="UP000288758"/>
    </source>
</evidence>
<feature type="region of interest" description="Disordered" evidence="1">
    <location>
        <begin position="27"/>
        <end position="47"/>
    </location>
</feature>
<feature type="signal peptide" evidence="2">
    <location>
        <begin position="1"/>
        <end position="21"/>
    </location>
</feature>
<dbReference type="EMBL" id="CP034669">
    <property type="protein sequence ID" value="QAT85211.1"/>
    <property type="molecule type" value="Genomic_DNA"/>
</dbReference>
<evidence type="ECO:0008006" key="5">
    <source>
        <dbReference type="Google" id="ProtNLM"/>
    </source>
</evidence>
<dbReference type="RefSeq" id="WP_128797023.1">
    <property type="nucleotide sequence ID" value="NZ_CP034669.1"/>
</dbReference>
<name>A0A410RTT2_CORCK</name>
<feature type="compositionally biased region" description="Low complexity" evidence="1">
    <location>
        <begin position="35"/>
        <end position="47"/>
    </location>
</feature>